<evidence type="ECO:0000313" key="2">
    <source>
        <dbReference type="Proteomes" id="UP001595075"/>
    </source>
</evidence>
<name>A0ABR4C946_9HELO</name>
<protein>
    <submittedName>
        <fullName evidence="1">Uncharacterized protein</fullName>
    </submittedName>
</protein>
<organism evidence="1 2">
    <name type="scientific">Oculimacula yallundae</name>
    <dbReference type="NCBI Taxonomy" id="86028"/>
    <lineage>
        <taxon>Eukaryota</taxon>
        <taxon>Fungi</taxon>
        <taxon>Dikarya</taxon>
        <taxon>Ascomycota</taxon>
        <taxon>Pezizomycotina</taxon>
        <taxon>Leotiomycetes</taxon>
        <taxon>Helotiales</taxon>
        <taxon>Ploettnerulaceae</taxon>
        <taxon>Oculimacula</taxon>
    </lineage>
</organism>
<reference evidence="1 2" key="1">
    <citation type="journal article" date="2024" name="Commun. Biol.">
        <title>Comparative genomic analysis of thermophilic fungi reveals convergent evolutionary adaptations and gene losses.</title>
        <authorList>
            <person name="Steindorff A.S."/>
            <person name="Aguilar-Pontes M.V."/>
            <person name="Robinson A.J."/>
            <person name="Andreopoulos B."/>
            <person name="LaButti K."/>
            <person name="Kuo A."/>
            <person name="Mondo S."/>
            <person name="Riley R."/>
            <person name="Otillar R."/>
            <person name="Haridas S."/>
            <person name="Lipzen A."/>
            <person name="Grimwood J."/>
            <person name="Schmutz J."/>
            <person name="Clum A."/>
            <person name="Reid I.D."/>
            <person name="Moisan M.C."/>
            <person name="Butler G."/>
            <person name="Nguyen T.T.M."/>
            <person name="Dewar K."/>
            <person name="Conant G."/>
            <person name="Drula E."/>
            <person name="Henrissat B."/>
            <person name="Hansel C."/>
            <person name="Singer S."/>
            <person name="Hutchinson M.I."/>
            <person name="de Vries R.P."/>
            <person name="Natvig D.O."/>
            <person name="Powell A.J."/>
            <person name="Tsang A."/>
            <person name="Grigoriev I.V."/>
        </authorList>
    </citation>
    <scope>NUCLEOTIDE SEQUENCE [LARGE SCALE GENOMIC DNA]</scope>
    <source>
        <strain evidence="1 2">CBS 494.80</strain>
    </source>
</reference>
<dbReference type="EMBL" id="JAZHXI010000011">
    <property type="protein sequence ID" value="KAL2066472.1"/>
    <property type="molecule type" value="Genomic_DNA"/>
</dbReference>
<gene>
    <name evidence="1" type="ORF">VTL71DRAFT_2543</name>
</gene>
<keyword evidence="2" id="KW-1185">Reference proteome</keyword>
<sequence length="202" mass="23252">MIVIRVMRIDYRERATINPSTWALTSSEFPSVPEPWPDGSPHRHQSPINIAKSFITTTLVPIVYQSRWIPSSSRIGRNLEVPRRQDRAVPSYPANNQVSALSGLLSSVSATVDKYRILRVKLLDKTFRNRQLYWRTRRLVEATDLDFFNNIDNNLQHFRTVCTYTNILQSPHRSFRTLNTSTPTRKSTQTATSAYSILCAIQ</sequence>
<comment type="caution">
    <text evidence="1">The sequence shown here is derived from an EMBL/GenBank/DDBJ whole genome shotgun (WGS) entry which is preliminary data.</text>
</comment>
<evidence type="ECO:0000313" key="1">
    <source>
        <dbReference type="EMBL" id="KAL2066472.1"/>
    </source>
</evidence>
<proteinExistence type="predicted"/>
<accession>A0ABR4C946</accession>
<dbReference type="Proteomes" id="UP001595075">
    <property type="component" value="Unassembled WGS sequence"/>
</dbReference>